<dbReference type="EMBL" id="KZ819602">
    <property type="protein sequence ID" value="PWN38529.1"/>
    <property type="molecule type" value="Genomic_DNA"/>
</dbReference>
<protein>
    <submittedName>
        <fullName evidence="2">Uncharacterized protein</fullName>
    </submittedName>
</protein>
<dbReference type="InParanoid" id="A0A316VLP1"/>
<keyword evidence="3" id="KW-1185">Reference proteome</keyword>
<sequence length="255" mass="29532">MSPGADSSKSAYLFPHFVKTILFCLHCNNFAANQNGSETLAPNNMLFPAIITVISLLSFDMILGVDDDPYKFIQSTLGLSDEPKASSTEQQTQILGSPGQRKKAKRNIPKDYYRKDNYIERRKRTLMRINTTMDPETAQKGAIKSYETYLQRQRVKVSNMRDTYRKAKEYVQSVDPELAKTMHMGLPNTKDNWITRRIKKLQKYDINLTHSDALTQAQAQFLDKRKKDRESNRKRYWLKKAKEMKNASDVSSHHK</sequence>
<dbReference type="AlphaFoldDB" id="A0A316VLP1"/>
<dbReference type="Proteomes" id="UP000245771">
    <property type="component" value="Unassembled WGS sequence"/>
</dbReference>
<accession>A0A316VLP1</accession>
<proteinExistence type="predicted"/>
<feature type="region of interest" description="Disordered" evidence="1">
    <location>
        <begin position="223"/>
        <end position="255"/>
    </location>
</feature>
<organism evidence="2 3">
    <name type="scientific">Meira miltonrushii</name>
    <dbReference type="NCBI Taxonomy" id="1280837"/>
    <lineage>
        <taxon>Eukaryota</taxon>
        <taxon>Fungi</taxon>
        <taxon>Dikarya</taxon>
        <taxon>Basidiomycota</taxon>
        <taxon>Ustilaginomycotina</taxon>
        <taxon>Exobasidiomycetes</taxon>
        <taxon>Exobasidiales</taxon>
        <taxon>Brachybasidiaceae</taxon>
        <taxon>Meira</taxon>
    </lineage>
</organism>
<dbReference type="RefSeq" id="XP_025358831.1">
    <property type="nucleotide sequence ID" value="XM_025500775.1"/>
</dbReference>
<name>A0A316VLP1_9BASI</name>
<evidence type="ECO:0000256" key="1">
    <source>
        <dbReference type="SAM" id="MobiDB-lite"/>
    </source>
</evidence>
<feature type="compositionally biased region" description="Basic and acidic residues" evidence="1">
    <location>
        <begin position="223"/>
        <end position="233"/>
    </location>
</feature>
<evidence type="ECO:0000313" key="3">
    <source>
        <dbReference type="Proteomes" id="UP000245771"/>
    </source>
</evidence>
<feature type="region of interest" description="Disordered" evidence="1">
    <location>
        <begin position="81"/>
        <end position="106"/>
    </location>
</feature>
<evidence type="ECO:0000313" key="2">
    <source>
        <dbReference type="EMBL" id="PWN38529.1"/>
    </source>
</evidence>
<feature type="compositionally biased region" description="Polar residues" evidence="1">
    <location>
        <begin position="85"/>
        <end position="95"/>
    </location>
</feature>
<dbReference type="GeneID" id="37022556"/>
<gene>
    <name evidence="2" type="ORF">FA14DRAFT_177793</name>
</gene>
<reference evidence="2 3" key="1">
    <citation type="journal article" date="2018" name="Mol. Biol. Evol.">
        <title>Broad Genomic Sampling Reveals a Smut Pathogenic Ancestry of the Fungal Clade Ustilaginomycotina.</title>
        <authorList>
            <person name="Kijpornyongpan T."/>
            <person name="Mondo S.J."/>
            <person name="Barry K."/>
            <person name="Sandor L."/>
            <person name="Lee J."/>
            <person name="Lipzen A."/>
            <person name="Pangilinan J."/>
            <person name="LaButti K."/>
            <person name="Hainaut M."/>
            <person name="Henrissat B."/>
            <person name="Grigoriev I.V."/>
            <person name="Spatafora J.W."/>
            <person name="Aime M.C."/>
        </authorList>
    </citation>
    <scope>NUCLEOTIDE SEQUENCE [LARGE SCALE GENOMIC DNA]</scope>
    <source>
        <strain evidence="2 3">MCA 3882</strain>
    </source>
</reference>